<sequence length="404" mass="45915">MHHQDYQLLSVSDFGHFHRVLDTVYQGNPQYVHPLRSDIEGILSAKNGAFTGDNLRLWVVLENGQRPVGRIAAFIDTSRAEEWTIPTGGLGFFESINDDAVAELLFNAAEGWLTERGMHAVDGPINFGERDKFWGLLVRGWYRPVYQETYNPPYYQRMFEERGYVAHEQCLTMRGTVLGFPAERLAGLAARIRERYGLSTRQITRGKLRENAEDFATVYNAAFNHWPYFKPLTGQDIYPVFQQMKPILDPHLTCLAYDRDGAPIGLAGLIPDINCFLGGLGGRLDMLNLPRFLYRLKFQKQPRNCKGIAFGIAKDFQRQGVYPLMVDAMYQSGQQHNARTYQYVDMATIRGHNKLMVDTCQQMNTDIHRVHIAYRKALVPAATWEAFAMLEVDDVAMGVYGGAA</sequence>
<dbReference type="SUPFAM" id="SSF55729">
    <property type="entry name" value="Acyl-CoA N-acyltransferases (Nat)"/>
    <property type="match status" value="1"/>
</dbReference>
<evidence type="ECO:0000313" key="2">
    <source>
        <dbReference type="Proteomes" id="UP000650081"/>
    </source>
</evidence>
<name>A0A923PPL8_9BACT</name>
<dbReference type="AlphaFoldDB" id="A0A923PPL8"/>
<dbReference type="InterPro" id="IPR039968">
    <property type="entry name" value="BcerS-like"/>
</dbReference>
<accession>A0A923PPL8</accession>
<dbReference type="EMBL" id="JACSIT010000152">
    <property type="protein sequence ID" value="MBC6996245.1"/>
    <property type="molecule type" value="Genomic_DNA"/>
</dbReference>
<keyword evidence="2" id="KW-1185">Reference proteome</keyword>
<dbReference type="InterPro" id="IPR016181">
    <property type="entry name" value="Acyl_CoA_acyltransferase"/>
</dbReference>
<dbReference type="RefSeq" id="WP_187468259.1">
    <property type="nucleotide sequence ID" value="NZ_JACSIT010000152.1"/>
</dbReference>
<dbReference type="PANTHER" id="PTHR41368">
    <property type="entry name" value="PROTEIN YGHO"/>
    <property type="match status" value="1"/>
</dbReference>
<dbReference type="PANTHER" id="PTHR41368:SF1">
    <property type="entry name" value="PROTEIN YGHO"/>
    <property type="match status" value="1"/>
</dbReference>
<protein>
    <recommendedName>
        <fullName evidence="3">N-acetyltransferase domain-containing protein</fullName>
    </recommendedName>
</protein>
<evidence type="ECO:0000313" key="1">
    <source>
        <dbReference type="EMBL" id="MBC6996245.1"/>
    </source>
</evidence>
<proteinExistence type="predicted"/>
<organism evidence="1 2">
    <name type="scientific">Neolewinella lacunae</name>
    <dbReference type="NCBI Taxonomy" id="1517758"/>
    <lineage>
        <taxon>Bacteria</taxon>
        <taxon>Pseudomonadati</taxon>
        <taxon>Bacteroidota</taxon>
        <taxon>Saprospiria</taxon>
        <taxon>Saprospirales</taxon>
        <taxon>Lewinellaceae</taxon>
        <taxon>Neolewinella</taxon>
    </lineage>
</organism>
<gene>
    <name evidence="1" type="ORF">H9S92_18890</name>
</gene>
<dbReference type="Gene3D" id="3.40.630.30">
    <property type="match status" value="1"/>
</dbReference>
<reference evidence="1" key="1">
    <citation type="submission" date="2020-08" db="EMBL/GenBank/DDBJ databases">
        <title>Lewinella bacteria from marine environments.</title>
        <authorList>
            <person name="Zhong Y."/>
        </authorList>
    </citation>
    <scope>NUCLEOTIDE SEQUENCE</scope>
    <source>
        <strain evidence="1">KCTC 42187</strain>
    </source>
</reference>
<dbReference type="Proteomes" id="UP000650081">
    <property type="component" value="Unassembled WGS sequence"/>
</dbReference>
<evidence type="ECO:0008006" key="3">
    <source>
        <dbReference type="Google" id="ProtNLM"/>
    </source>
</evidence>
<comment type="caution">
    <text evidence="1">The sequence shown here is derived from an EMBL/GenBank/DDBJ whole genome shotgun (WGS) entry which is preliminary data.</text>
</comment>